<dbReference type="AlphaFoldDB" id="A0AAD1UD56"/>
<sequence length="384" mass="44261">MSDSVNGQDIEEAKETYNKRISTGERVQKRRQRINTKQNSTRCETLRMGTSQKYISKRINELKYRDDYFDRKNIGIGYGYNTTYMGKEIKDNSSKPSAPQFSFGKTPKDLISSMDLTVYSQKQGRKSKARPYSNQWTKVMKRKKKSKGRYPPHVPTNVFKNMSPRATIGNDKRFKKIYKGYRKNKKIPNSYLTNLREILGSKSNASSMNIQQTLANPTKIGPAISIPKSSRFSTFQNTGPGPGDYTRPTTSQHKSRKNKQRLKNTQLMFNTIGPTFGHPHKTSSKIYFEEYEKDMSNKFGPGPAYYNMASSFQSIKKSTPRHKFSKSKRFNMLQSSSVSPSRPDLDKITKKSIRQQSFGRTPRNFDPRKMNNLTCKLWSKGVTR</sequence>
<dbReference type="Proteomes" id="UP001295684">
    <property type="component" value="Unassembled WGS sequence"/>
</dbReference>
<feature type="region of interest" description="Disordered" evidence="1">
    <location>
        <begin position="229"/>
        <end position="263"/>
    </location>
</feature>
<feature type="compositionally biased region" description="Basic residues" evidence="1">
    <location>
        <begin position="253"/>
        <end position="262"/>
    </location>
</feature>
<feature type="region of interest" description="Disordered" evidence="1">
    <location>
        <begin position="143"/>
        <end position="165"/>
    </location>
</feature>
<reference evidence="2" key="1">
    <citation type="submission" date="2023-07" db="EMBL/GenBank/DDBJ databases">
        <authorList>
            <consortium name="AG Swart"/>
            <person name="Singh M."/>
            <person name="Singh A."/>
            <person name="Seah K."/>
            <person name="Emmerich C."/>
        </authorList>
    </citation>
    <scope>NUCLEOTIDE SEQUENCE</scope>
    <source>
        <strain evidence="2">DP1</strain>
    </source>
</reference>
<dbReference type="EMBL" id="CAMPGE010005789">
    <property type="protein sequence ID" value="CAI2364629.1"/>
    <property type="molecule type" value="Genomic_DNA"/>
</dbReference>
<evidence type="ECO:0000313" key="3">
    <source>
        <dbReference type="Proteomes" id="UP001295684"/>
    </source>
</evidence>
<feature type="compositionally biased region" description="Basic and acidic residues" evidence="1">
    <location>
        <begin position="11"/>
        <end position="27"/>
    </location>
</feature>
<organism evidence="2 3">
    <name type="scientific">Euplotes crassus</name>
    <dbReference type="NCBI Taxonomy" id="5936"/>
    <lineage>
        <taxon>Eukaryota</taxon>
        <taxon>Sar</taxon>
        <taxon>Alveolata</taxon>
        <taxon>Ciliophora</taxon>
        <taxon>Intramacronucleata</taxon>
        <taxon>Spirotrichea</taxon>
        <taxon>Hypotrichia</taxon>
        <taxon>Euplotida</taxon>
        <taxon>Euplotidae</taxon>
        <taxon>Moneuplotes</taxon>
    </lineage>
</organism>
<keyword evidence="3" id="KW-1185">Reference proteome</keyword>
<comment type="caution">
    <text evidence="2">The sequence shown here is derived from an EMBL/GenBank/DDBJ whole genome shotgun (WGS) entry which is preliminary data.</text>
</comment>
<name>A0AAD1UD56_EUPCR</name>
<feature type="region of interest" description="Disordered" evidence="1">
    <location>
        <begin position="1"/>
        <end position="39"/>
    </location>
</feature>
<protein>
    <submittedName>
        <fullName evidence="2">Uncharacterized protein</fullName>
    </submittedName>
</protein>
<evidence type="ECO:0000313" key="2">
    <source>
        <dbReference type="EMBL" id="CAI2364629.1"/>
    </source>
</evidence>
<gene>
    <name evidence="2" type="ORF">ECRASSUSDP1_LOCUS5974</name>
</gene>
<accession>A0AAD1UD56</accession>
<feature type="compositionally biased region" description="Polar residues" evidence="1">
    <location>
        <begin position="229"/>
        <end position="239"/>
    </location>
</feature>
<evidence type="ECO:0000256" key="1">
    <source>
        <dbReference type="SAM" id="MobiDB-lite"/>
    </source>
</evidence>
<proteinExistence type="predicted"/>